<protein>
    <submittedName>
        <fullName evidence="2">Uncharacterized protein</fullName>
    </submittedName>
</protein>
<gene>
    <name evidence="2" type="ORF">CKAH01_03335</name>
</gene>
<feature type="region of interest" description="Disordered" evidence="1">
    <location>
        <begin position="47"/>
        <end position="74"/>
    </location>
</feature>
<dbReference type="AlphaFoldDB" id="A0AAE0DBB8"/>
<dbReference type="EMBL" id="VYYT01000024">
    <property type="protein sequence ID" value="KAK2776843.1"/>
    <property type="molecule type" value="Genomic_DNA"/>
</dbReference>
<name>A0AAE0DBB8_COLKA</name>
<evidence type="ECO:0000256" key="1">
    <source>
        <dbReference type="SAM" id="MobiDB-lite"/>
    </source>
</evidence>
<evidence type="ECO:0000313" key="3">
    <source>
        <dbReference type="Proteomes" id="UP001281614"/>
    </source>
</evidence>
<dbReference type="Proteomes" id="UP001281614">
    <property type="component" value="Unassembled WGS sequence"/>
</dbReference>
<accession>A0AAE0DBB8</accession>
<feature type="compositionally biased region" description="Basic residues" evidence="1">
    <location>
        <begin position="1"/>
        <end position="13"/>
    </location>
</feature>
<reference evidence="2" key="1">
    <citation type="submission" date="2023-02" db="EMBL/GenBank/DDBJ databases">
        <title>Colletotrichum kahawae CIFC_Que2 genome sequencing and assembly.</title>
        <authorList>
            <person name="Baroncelli R."/>
        </authorList>
    </citation>
    <scope>NUCLEOTIDE SEQUENCE</scope>
    <source>
        <strain evidence="2">CIFC_Que2</strain>
    </source>
</reference>
<proteinExistence type="predicted"/>
<organism evidence="2 3">
    <name type="scientific">Colletotrichum kahawae</name>
    <name type="common">Coffee berry disease fungus</name>
    <dbReference type="NCBI Taxonomy" id="34407"/>
    <lineage>
        <taxon>Eukaryota</taxon>
        <taxon>Fungi</taxon>
        <taxon>Dikarya</taxon>
        <taxon>Ascomycota</taxon>
        <taxon>Pezizomycotina</taxon>
        <taxon>Sordariomycetes</taxon>
        <taxon>Hypocreomycetidae</taxon>
        <taxon>Glomerellales</taxon>
        <taxon>Glomerellaceae</taxon>
        <taxon>Colletotrichum</taxon>
        <taxon>Colletotrichum gloeosporioides species complex</taxon>
    </lineage>
</organism>
<sequence>MPRNGSKKHRSSTRTHDQRKSHARQCPATLDLLGGADSDGAAVREVVSAGRDPPPLTPAEGLPNEVVGSGGPVGVGLHRDSMWAL</sequence>
<comment type="caution">
    <text evidence="2">The sequence shown here is derived from an EMBL/GenBank/DDBJ whole genome shotgun (WGS) entry which is preliminary data.</text>
</comment>
<keyword evidence="3" id="KW-1185">Reference proteome</keyword>
<feature type="region of interest" description="Disordered" evidence="1">
    <location>
        <begin position="1"/>
        <end position="26"/>
    </location>
</feature>
<evidence type="ECO:0000313" key="2">
    <source>
        <dbReference type="EMBL" id="KAK2776843.1"/>
    </source>
</evidence>